<protein>
    <submittedName>
        <fullName evidence="1">Uncharacterized protein</fullName>
    </submittedName>
</protein>
<reference evidence="1" key="2">
    <citation type="submission" date="2025-09" db="UniProtKB">
        <authorList>
            <consortium name="Ensembl"/>
        </authorList>
    </citation>
    <scope>IDENTIFICATION</scope>
</reference>
<evidence type="ECO:0000313" key="2">
    <source>
        <dbReference type="Proteomes" id="UP000694408"/>
    </source>
</evidence>
<accession>A0A8C5IML3</accession>
<organism evidence="1 2">
    <name type="scientific">Junco hyemalis</name>
    <name type="common">Dark-eyed junco</name>
    <dbReference type="NCBI Taxonomy" id="40217"/>
    <lineage>
        <taxon>Eukaryota</taxon>
        <taxon>Metazoa</taxon>
        <taxon>Chordata</taxon>
        <taxon>Craniata</taxon>
        <taxon>Vertebrata</taxon>
        <taxon>Euteleostomi</taxon>
        <taxon>Archelosauria</taxon>
        <taxon>Archosauria</taxon>
        <taxon>Dinosauria</taxon>
        <taxon>Saurischia</taxon>
        <taxon>Theropoda</taxon>
        <taxon>Coelurosauria</taxon>
        <taxon>Aves</taxon>
        <taxon>Neognathae</taxon>
        <taxon>Neoaves</taxon>
        <taxon>Telluraves</taxon>
        <taxon>Australaves</taxon>
        <taxon>Passeriformes</taxon>
        <taxon>Passerellidae</taxon>
        <taxon>Junco</taxon>
    </lineage>
</organism>
<sequence>MLADILRVWHSVSIRKQIHDSFPSSPNNTGTGQNIFSIEGPNNLLKEQLEHKPYLFLQIRREFSVFMDLVMCLVSSQGWMAGLKTLGCFSQLYLKQLCFLPSVKSRLEKVTLQC</sequence>
<evidence type="ECO:0000313" key="1">
    <source>
        <dbReference type="Ensembl" id="ENSJHYP00000005283.1"/>
    </source>
</evidence>
<keyword evidence="2" id="KW-1185">Reference proteome</keyword>
<dbReference type="Proteomes" id="UP000694408">
    <property type="component" value="Unplaced"/>
</dbReference>
<dbReference type="AlphaFoldDB" id="A0A8C5IML3"/>
<dbReference type="Ensembl" id="ENSJHYT00000006485.1">
    <property type="protein sequence ID" value="ENSJHYP00000005283.1"/>
    <property type="gene ID" value="ENSJHYG00000004323.1"/>
</dbReference>
<name>A0A8C5IML3_JUNHY</name>
<reference evidence="1" key="1">
    <citation type="submission" date="2025-08" db="UniProtKB">
        <authorList>
            <consortium name="Ensembl"/>
        </authorList>
    </citation>
    <scope>IDENTIFICATION</scope>
</reference>
<proteinExistence type="predicted"/>